<organism evidence="1 2">
    <name type="scientific">Filimonas lacunae</name>
    <dbReference type="NCBI Taxonomy" id="477680"/>
    <lineage>
        <taxon>Bacteria</taxon>
        <taxon>Pseudomonadati</taxon>
        <taxon>Bacteroidota</taxon>
        <taxon>Chitinophagia</taxon>
        <taxon>Chitinophagales</taxon>
        <taxon>Chitinophagaceae</taxon>
        <taxon>Filimonas</taxon>
    </lineage>
</organism>
<evidence type="ECO:0000313" key="2">
    <source>
        <dbReference type="Proteomes" id="UP000186917"/>
    </source>
</evidence>
<name>A0A1N7RI44_9BACT</name>
<evidence type="ECO:0000313" key="1">
    <source>
        <dbReference type="EMBL" id="SIT34838.1"/>
    </source>
</evidence>
<accession>A0A1N7RI44</accession>
<proteinExistence type="predicted"/>
<dbReference type="EMBL" id="FTOR01000036">
    <property type="protein sequence ID" value="SIT34838.1"/>
    <property type="molecule type" value="Genomic_DNA"/>
</dbReference>
<dbReference type="Proteomes" id="UP000186917">
    <property type="component" value="Unassembled WGS sequence"/>
</dbReference>
<keyword evidence="2" id="KW-1185">Reference proteome</keyword>
<dbReference type="STRING" id="477680.SAMN05421788_1361"/>
<protein>
    <submittedName>
        <fullName evidence="1">Uncharacterized protein</fullName>
    </submittedName>
</protein>
<sequence length="506" mass="51347">ATGLSLNAASGSVDVKSSTAGTYRVLYTFSDGSCSDTTSTYIVIKPLPVASISYSALDFCRKLDADSARITQVGVAGGVYSSATGLLLNAASGSVDVKSSTAGTYRVLYTFSDGSCSDTISTYIVIKPLPVAGISYSALNFCRKLDADSAQVTVTGTTGGTFSSLAGLSLNAASGSIDVKSSTAGTYRVLYTFSDGSCSDTTSTYIVIKPLPVAGISYSALNFCRTLDADSAKITQTGVAGGVYSSATGLSLNAASGSIDVKSSTAGAYRVLYTFSDGSCSDTTSTYIVIQPLPVAGISYSALNFCRTLDADSSKITQTGVAGGVYSSTTGLSLNAASGSVDVKGSTAGTYRVLYTFSDGSCSDTTSTYIVIKPLPVAHIAYSALDFCRKLDADSAKLTQTGVTGGVYTSAAGLSLNAASGSVDVKSSSVGTYRVLYTFSDGDCSDTISTYIVIKPLPVAGISYSALNFCRTLNADSAKITQTGVAGGVYTSTAGLSLNAASGSID</sequence>
<feature type="non-terminal residue" evidence="1">
    <location>
        <position position="506"/>
    </location>
</feature>
<gene>
    <name evidence="1" type="ORF">SAMN05421788_1361</name>
</gene>
<feature type="non-terminal residue" evidence="1">
    <location>
        <position position="1"/>
    </location>
</feature>
<dbReference type="AlphaFoldDB" id="A0A1N7RI44"/>
<reference evidence="2" key="1">
    <citation type="submission" date="2017-01" db="EMBL/GenBank/DDBJ databases">
        <authorList>
            <person name="Varghese N."/>
            <person name="Submissions S."/>
        </authorList>
    </citation>
    <scope>NUCLEOTIDE SEQUENCE [LARGE SCALE GENOMIC DNA]</scope>
    <source>
        <strain evidence="2">DSM 21054</strain>
    </source>
</reference>